<dbReference type="InterPro" id="IPR005807">
    <property type="entry name" value="SecE_bac"/>
</dbReference>
<evidence type="ECO:0000256" key="5">
    <source>
        <dbReference type="ARBA" id="ARBA00022927"/>
    </source>
</evidence>
<evidence type="ECO:0000256" key="8">
    <source>
        <dbReference type="ARBA" id="ARBA00023136"/>
    </source>
</evidence>
<dbReference type="PANTHER" id="PTHR33910">
    <property type="entry name" value="PROTEIN TRANSLOCASE SUBUNIT SECE"/>
    <property type="match status" value="1"/>
</dbReference>
<dbReference type="PANTHER" id="PTHR33910:SF1">
    <property type="entry name" value="PROTEIN TRANSLOCASE SUBUNIT SECE"/>
    <property type="match status" value="1"/>
</dbReference>
<comment type="subunit">
    <text evidence="9">Component of the Sec protein translocase complex. Heterotrimer consisting of SecY, SecE and SecG subunits. The heterotrimers can form oligomers, although 1 heterotrimer is thought to be able to translocate proteins. Interacts with the ribosome. Interacts with SecDF, and other proteins may be involved. Interacts with SecA.</text>
</comment>
<sequence length="92" mass="10136">MTQTLTHLDKPLSGPRTPVAKKKSFFGTILLFARQVIAELRKVVTPTRNELFRYTVTVVAFVAIMILFVTLVDLGFGTLSSLLFKGSPAGDH</sequence>
<dbReference type="HAMAP" id="MF_00422">
    <property type="entry name" value="SecE"/>
    <property type="match status" value="1"/>
</dbReference>
<dbReference type="GO" id="GO:0008320">
    <property type="term" value="F:protein transmembrane transporter activity"/>
    <property type="evidence" value="ECO:0007669"/>
    <property type="project" value="UniProtKB-UniRule"/>
</dbReference>
<dbReference type="AlphaFoldDB" id="A0A931CMP6"/>
<keyword evidence="5 9" id="KW-0653">Protein transport</keyword>
<dbReference type="RefSeq" id="WP_196395944.1">
    <property type="nucleotide sequence ID" value="NZ_JADNYM010000006.1"/>
</dbReference>
<proteinExistence type="inferred from homology"/>
<keyword evidence="2 9" id="KW-0813">Transport</keyword>
<dbReference type="Proteomes" id="UP000655366">
    <property type="component" value="Unassembled WGS sequence"/>
</dbReference>
<protein>
    <recommendedName>
        <fullName evidence="9">Protein translocase subunit SecE</fullName>
    </recommendedName>
</protein>
<comment type="caution">
    <text evidence="10">The sequence shown here is derived from an EMBL/GenBank/DDBJ whole genome shotgun (WGS) entry which is preliminary data.</text>
</comment>
<comment type="similarity">
    <text evidence="9">Belongs to the SecE/SEC61-gamma family.</text>
</comment>
<dbReference type="GO" id="GO:0005886">
    <property type="term" value="C:plasma membrane"/>
    <property type="evidence" value="ECO:0007669"/>
    <property type="project" value="UniProtKB-SubCell"/>
</dbReference>
<gene>
    <name evidence="9 10" type="primary">secE</name>
    <name evidence="10" type="ORF">IV500_06100</name>
</gene>
<dbReference type="GO" id="GO:0043952">
    <property type="term" value="P:protein transport by the Sec complex"/>
    <property type="evidence" value="ECO:0007669"/>
    <property type="project" value="UniProtKB-UniRule"/>
</dbReference>
<keyword evidence="4 9" id="KW-0812">Transmembrane</keyword>
<evidence type="ECO:0000256" key="9">
    <source>
        <dbReference type="HAMAP-Rule" id="MF_00422"/>
    </source>
</evidence>
<dbReference type="NCBIfam" id="TIGR00964">
    <property type="entry name" value="secE_bact"/>
    <property type="match status" value="1"/>
</dbReference>
<evidence type="ECO:0000256" key="1">
    <source>
        <dbReference type="ARBA" id="ARBA00004370"/>
    </source>
</evidence>
<name>A0A931CMP6_9MICC</name>
<evidence type="ECO:0000313" key="11">
    <source>
        <dbReference type="Proteomes" id="UP000655366"/>
    </source>
</evidence>
<evidence type="ECO:0000256" key="6">
    <source>
        <dbReference type="ARBA" id="ARBA00022989"/>
    </source>
</evidence>
<evidence type="ECO:0000313" key="10">
    <source>
        <dbReference type="EMBL" id="MBG0738995.1"/>
    </source>
</evidence>
<evidence type="ECO:0000256" key="7">
    <source>
        <dbReference type="ARBA" id="ARBA00023010"/>
    </source>
</evidence>
<dbReference type="GO" id="GO:0009306">
    <property type="term" value="P:protein secretion"/>
    <property type="evidence" value="ECO:0007669"/>
    <property type="project" value="UniProtKB-UniRule"/>
</dbReference>
<dbReference type="Pfam" id="PF00584">
    <property type="entry name" value="SecE"/>
    <property type="match status" value="1"/>
</dbReference>
<dbReference type="Gene3D" id="1.20.5.1030">
    <property type="entry name" value="Preprotein translocase secy subunit"/>
    <property type="match status" value="1"/>
</dbReference>
<evidence type="ECO:0000256" key="2">
    <source>
        <dbReference type="ARBA" id="ARBA00022448"/>
    </source>
</evidence>
<dbReference type="InterPro" id="IPR038379">
    <property type="entry name" value="SecE_sf"/>
</dbReference>
<keyword evidence="7 9" id="KW-0811">Translocation</keyword>
<evidence type="ECO:0000256" key="3">
    <source>
        <dbReference type="ARBA" id="ARBA00022475"/>
    </source>
</evidence>
<comment type="function">
    <text evidence="9">Essential subunit of the Sec protein translocation channel SecYEG. Clamps together the 2 halves of SecY. May contact the channel plug during translocation.</text>
</comment>
<dbReference type="EMBL" id="JADNYM010000006">
    <property type="protein sequence ID" value="MBG0738995.1"/>
    <property type="molecule type" value="Genomic_DNA"/>
</dbReference>
<accession>A0A931CMP6</accession>
<dbReference type="GO" id="GO:0065002">
    <property type="term" value="P:intracellular protein transmembrane transport"/>
    <property type="evidence" value="ECO:0007669"/>
    <property type="project" value="UniProtKB-UniRule"/>
</dbReference>
<keyword evidence="11" id="KW-1185">Reference proteome</keyword>
<keyword evidence="6 9" id="KW-1133">Transmembrane helix</keyword>
<comment type="subcellular location">
    <subcellularLocation>
        <location evidence="9">Cell membrane</location>
        <topology evidence="9">Single-pass membrane protein</topology>
    </subcellularLocation>
    <subcellularLocation>
        <location evidence="1">Membrane</location>
    </subcellularLocation>
</comment>
<keyword evidence="3 9" id="KW-1003">Cell membrane</keyword>
<evidence type="ECO:0000256" key="4">
    <source>
        <dbReference type="ARBA" id="ARBA00022692"/>
    </source>
</evidence>
<dbReference type="GO" id="GO:0006605">
    <property type="term" value="P:protein targeting"/>
    <property type="evidence" value="ECO:0007669"/>
    <property type="project" value="UniProtKB-UniRule"/>
</dbReference>
<feature type="transmembrane region" description="Helical" evidence="9">
    <location>
        <begin position="51"/>
        <end position="72"/>
    </location>
</feature>
<dbReference type="InterPro" id="IPR001901">
    <property type="entry name" value="Translocase_SecE/Sec61-g"/>
</dbReference>
<keyword evidence="8 9" id="KW-0472">Membrane</keyword>
<organism evidence="10 11">
    <name type="scientific">Arthrobacter terrae</name>
    <dbReference type="NCBI Taxonomy" id="2935737"/>
    <lineage>
        <taxon>Bacteria</taxon>
        <taxon>Bacillati</taxon>
        <taxon>Actinomycetota</taxon>
        <taxon>Actinomycetes</taxon>
        <taxon>Micrococcales</taxon>
        <taxon>Micrococcaceae</taxon>
        <taxon>Arthrobacter</taxon>
    </lineage>
</organism>
<reference evidence="10 11" key="1">
    <citation type="submission" date="2020-11" db="EMBL/GenBank/DDBJ databases">
        <title>Arthrobacter antarcticus sp. nov., isolated from Antarctic Soil.</title>
        <authorList>
            <person name="Li J."/>
        </authorList>
    </citation>
    <scope>NUCLEOTIDE SEQUENCE [LARGE SCALE GENOMIC DNA]</scope>
    <source>
        <strain evidence="10 11">Z1-20</strain>
    </source>
</reference>